<organism evidence="1">
    <name type="scientific">marine sediment metagenome</name>
    <dbReference type="NCBI Taxonomy" id="412755"/>
    <lineage>
        <taxon>unclassified sequences</taxon>
        <taxon>metagenomes</taxon>
        <taxon>ecological metagenomes</taxon>
    </lineage>
</organism>
<name>A0A0F9TA48_9ZZZZ</name>
<dbReference type="AlphaFoldDB" id="A0A0F9TA48"/>
<sequence length="103" mass="11393">MTQDGQTSFEEEVLEDHGDRIINLLIGWDNANQAYQAAEVSKKDKARKDAKQAVMDALTLDGKVHRYRVGPYVINVRPAAEPKDIGFTRVGKPQISLTSDHGG</sequence>
<evidence type="ECO:0000313" key="1">
    <source>
        <dbReference type="EMBL" id="KKN78120.1"/>
    </source>
</evidence>
<comment type="caution">
    <text evidence="1">The sequence shown here is derived from an EMBL/GenBank/DDBJ whole genome shotgun (WGS) entry which is preliminary data.</text>
</comment>
<accession>A0A0F9TA48</accession>
<dbReference type="EMBL" id="LAZR01000268">
    <property type="protein sequence ID" value="KKN78120.1"/>
    <property type="molecule type" value="Genomic_DNA"/>
</dbReference>
<reference evidence="1" key="1">
    <citation type="journal article" date="2015" name="Nature">
        <title>Complex archaea that bridge the gap between prokaryotes and eukaryotes.</title>
        <authorList>
            <person name="Spang A."/>
            <person name="Saw J.H."/>
            <person name="Jorgensen S.L."/>
            <person name="Zaremba-Niedzwiedzka K."/>
            <person name="Martijn J."/>
            <person name="Lind A.E."/>
            <person name="van Eijk R."/>
            <person name="Schleper C."/>
            <person name="Guy L."/>
            <person name="Ettema T.J."/>
        </authorList>
    </citation>
    <scope>NUCLEOTIDE SEQUENCE</scope>
</reference>
<protein>
    <submittedName>
        <fullName evidence="1">Uncharacterized protein</fullName>
    </submittedName>
</protein>
<proteinExistence type="predicted"/>
<gene>
    <name evidence="1" type="ORF">LCGC14_0353470</name>
</gene>